<feature type="transmembrane region" description="Helical" evidence="1">
    <location>
        <begin position="35"/>
        <end position="53"/>
    </location>
</feature>
<evidence type="ECO:0008006" key="3">
    <source>
        <dbReference type="Google" id="ProtNLM"/>
    </source>
</evidence>
<keyword evidence="1" id="KW-0472">Membrane</keyword>
<keyword evidence="1" id="KW-1133">Transmembrane helix</keyword>
<dbReference type="KEGG" id="mmc:Mmcs_2592"/>
<sequence>MFRLWSRDQSIETTLKQIEHRVLDDVYLPLWVRRVAWVATIVLLMTGITAWVVGVGLPLAASALGAGAAICSIMSLRRRRFRWCVAAAYLSGVSTVAGVGAFWWSRTSSAGPVLASSTAVATVAAATLTAVWVSVTITPVTDSHPDMRQPSKRKWGVRESGATITWPPPCAGPHHPNPK</sequence>
<evidence type="ECO:0000256" key="1">
    <source>
        <dbReference type="SAM" id="Phobius"/>
    </source>
</evidence>
<reference evidence="2" key="1">
    <citation type="submission" date="2006-06" db="EMBL/GenBank/DDBJ databases">
        <title>Complete sequence of chromosome of Mycobacterium sp. MCS.</title>
        <authorList>
            <consortium name="US DOE Joint Genome Institute"/>
            <person name="Copeland A."/>
            <person name="Lucas S."/>
            <person name="Lapidus A."/>
            <person name="Barry K."/>
            <person name="Detter J.C."/>
            <person name="Glavina del Rio T."/>
            <person name="Hammon N."/>
            <person name="Israni S."/>
            <person name="Dalin E."/>
            <person name="Tice H."/>
            <person name="Pitluck S."/>
            <person name="Martinez M."/>
            <person name="Schmutz J."/>
            <person name="Larimer F."/>
            <person name="Land M."/>
            <person name="Hauser L."/>
            <person name="Kyrpides N."/>
            <person name="Kim E."/>
            <person name="Miller C.D."/>
            <person name="Hughes J.E."/>
            <person name="Anderson A.J."/>
            <person name="Sims R.C."/>
            <person name="Richardson P."/>
        </authorList>
    </citation>
    <scope>NUCLEOTIDE SEQUENCE [LARGE SCALE GENOMIC DNA]</scope>
    <source>
        <strain evidence="2">MCS</strain>
    </source>
</reference>
<protein>
    <recommendedName>
        <fullName evidence="3">Transmembrane protein</fullName>
    </recommendedName>
</protein>
<accession>A0A5Q5BK69</accession>
<feature type="transmembrane region" description="Helical" evidence="1">
    <location>
        <begin position="83"/>
        <end position="104"/>
    </location>
</feature>
<dbReference type="AlphaFoldDB" id="A0A5Q5BK69"/>
<keyword evidence="1" id="KW-0812">Transmembrane</keyword>
<name>A0A5Q5BK69_MYCSS</name>
<organism evidence="2">
    <name type="scientific">Mycobacterium sp. (strain MCS)</name>
    <dbReference type="NCBI Taxonomy" id="164756"/>
    <lineage>
        <taxon>Bacteria</taxon>
        <taxon>Bacillati</taxon>
        <taxon>Actinomycetota</taxon>
        <taxon>Actinomycetes</taxon>
        <taxon>Mycobacteriales</taxon>
        <taxon>Mycobacteriaceae</taxon>
        <taxon>Mycobacterium</taxon>
    </lineage>
</organism>
<gene>
    <name evidence="2" type="ordered locus">Mmcs_2592</name>
</gene>
<evidence type="ECO:0000313" key="2">
    <source>
        <dbReference type="EMBL" id="ABG08700.1"/>
    </source>
</evidence>
<feature type="transmembrane region" description="Helical" evidence="1">
    <location>
        <begin position="116"/>
        <end position="140"/>
    </location>
</feature>
<dbReference type="EMBL" id="CP000384">
    <property type="protein sequence ID" value="ABG08700.1"/>
    <property type="molecule type" value="Genomic_DNA"/>
</dbReference>
<feature type="transmembrane region" description="Helical" evidence="1">
    <location>
        <begin position="59"/>
        <end position="76"/>
    </location>
</feature>
<proteinExistence type="predicted"/>